<accession>A0A4S8L1C2</accession>
<name>A0A4S8L1C2_DENBC</name>
<dbReference type="AlphaFoldDB" id="A0A4S8L1C2"/>
<dbReference type="OrthoDB" id="163438at2759"/>
<gene>
    <name evidence="2" type="ORF">K435DRAFT_872546</name>
</gene>
<feature type="non-terminal residue" evidence="2">
    <location>
        <position position="1"/>
    </location>
</feature>
<reference evidence="2 3" key="1">
    <citation type="journal article" date="2019" name="Nat. Ecol. Evol.">
        <title>Megaphylogeny resolves global patterns of mushroom evolution.</title>
        <authorList>
            <person name="Varga T."/>
            <person name="Krizsan K."/>
            <person name="Foldi C."/>
            <person name="Dima B."/>
            <person name="Sanchez-Garcia M."/>
            <person name="Sanchez-Ramirez S."/>
            <person name="Szollosi G.J."/>
            <person name="Szarkandi J.G."/>
            <person name="Papp V."/>
            <person name="Albert L."/>
            <person name="Andreopoulos W."/>
            <person name="Angelini C."/>
            <person name="Antonin V."/>
            <person name="Barry K.W."/>
            <person name="Bougher N.L."/>
            <person name="Buchanan P."/>
            <person name="Buyck B."/>
            <person name="Bense V."/>
            <person name="Catcheside P."/>
            <person name="Chovatia M."/>
            <person name="Cooper J."/>
            <person name="Damon W."/>
            <person name="Desjardin D."/>
            <person name="Finy P."/>
            <person name="Geml J."/>
            <person name="Haridas S."/>
            <person name="Hughes K."/>
            <person name="Justo A."/>
            <person name="Karasinski D."/>
            <person name="Kautmanova I."/>
            <person name="Kiss B."/>
            <person name="Kocsube S."/>
            <person name="Kotiranta H."/>
            <person name="LaButti K.M."/>
            <person name="Lechner B.E."/>
            <person name="Liimatainen K."/>
            <person name="Lipzen A."/>
            <person name="Lukacs Z."/>
            <person name="Mihaltcheva S."/>
            <person name="Morgado L.N."/>
            <person name="Niskanen T."/>
            <person name="Noordeloos M.E."/>
            <person name="Ohm R.A."/>
            <person name="Ortiz-Santana B."/>
            <person name="Ovrebo C."/>
            <person name="Racz N."/>
            <person name="Riley R."/>
            <person name="Savchenko A."/>
            <person name="Shiryaev A."/>
            <person name="Soop K."/>
            <person name="Spirin V."/>
            <person name="Szebenyi C."/>
            <person name="Tomsovsky M."/>
            <person name="Tulloss R.E."/>
            <person name="Uehling J."/>
            <person name="Grigoriev I.V."/>
            <person name="Vagvolgyi C."/>
            <person name="Papp T."/>
            <person name="Martin F.M."/>
            <person name="Miettinen O."/>
            <person name="Hibbett D.S."/>
            <person name="Nagy L.G."/>
        </authorList>
    </citation>
    <scope>NUCLEOTIDE SEQUENCE [LARGE SCALE GENOMIC DNA]</scope>
    <source>
        <strain evidence="2 3">CBS 962.96</strain>
    </source>
</reference>
<proteinExistence type="predicted"/>
<dbReference type="Proteomes" id="UP000297245">
    <property type="component" value="Unassembled WGS sequence"/>
</dbReference>
<keyword evidence="1" id="KW-0175">Coiled coil</keyword>
<keyword evidence="3" id="KW-1185">Reference proteome</keyword>
<evidence type="ECO:0000313" key="3">
    <source>
        <dbReference type="Proteomes" id="UP000297245"/>
    </source>
</evidence>
<dbReference type="EMBL" id="ML179749">
    <property type="protein sequence ID" value="THU82207.1"/>
    <property type="molecule type" value="Genomic_DNA"/>
</dbReference>
<sequence length="163" mass="18710">RVSTNQEELQELEIKLNAIKSIVEKYKNDGMKNVIYHRIETFCDAIVAQANTVEELLSRQLLQRIVEASPDADKIKKAFKNMSVLCDVFQMDTQLNIDTNVTEILERLNSGIIDKLHYEGISYDTRVSSYGAQENACLAHESKFSQIWRVGLWVTVRRRCTGL</sequence>
<evidence type="ECO:0000256" key="1">
    <source>
        <dbReference type="SAM" id="Coils"/>
    </source>
</evidence>
<evidence type="ECO:0000313" key="2">
    <source>
        <dbReference type="EMBL" id="THU82207.1"/>
    </source>
</evidence>
<protein>
    <submittedName>
        <fullName evidence="2">Uncharacterized protein</fullName>
    </submittedName>
</protein>
<feature type="coiled-coil region" evidence="1">
    <location>
        <begin position="2"/>
        <end position="29"/>
    </location>
</feature>
<organism evidence="2 3">
    <name type="scientific">Dendrothele bispora (strain CBS 962.96)</name>
    <dbReference type="NCBI Taxonomy" id="1314807"/>
    <lineage>
        <taxon>Eukaryota</taxon>
        <taxon>Fungi</taxon>
        <taxon>Dikarya</taxon>
        <taxon>Basidiomycota</taxon>
        <taxon>Agaricomycotina</taxon>
        <taxon>Agaricomycetes</taxon>
        <taxon>Agaricomycetidae</taxon>
        <taxon>Agaricales</taxon>
        <taxon>Agaricales incertae sedis</taxon>
        <taxon>Dendrothele</taxon>
    </lineage>
</organism>